<reference evidence="6 7" key="1">
    <citation type="submission" date="2016-10" db="EMBL/GenBank/DDBJ databases">
        <authorList>
            <person name="de Groot N.N."/>
        </authorList>
    </citation>
    <scope>NUCLEOTIDE SEQUENCE [LARGE SCALE GENOMIC DNA]</scope>
    <source>
        <strain evidence="6 7">CGMCC 4.7037</strain>
    </source>
</reference>
<dbReference type="InterPro" id="IPR041347">
    <property type="entry name" value="MftR_C"/>
</dbReference>
<dbReference type="SUPFAM" id="SSF46689">
    <property type="entry name" value="Homeodomain-like"/>
    <property type="match status" value="1"/>
</dbReference>
<dbReference type="Pfam" id="PF17754">
    <property type="entry name" value="TetR_C_14"/>
    <property type="match status" value="1"/>
</dbReference>
<dbReference type="InterPro" id="IPR009057">
    <property type="entry name" value="Homeodomain-like_sf"/>
</dbReference>
<organism evidence="6 7">
    <name type="scientific">Nonomuraea solani</name>
    <dbReference type="NCBI Taxonomy" id="1144553"/>
    <lineage>
        <taxon>Bacteria</taxon>
        <taxon>Bacillati</taxon>
        <taxon>Actinomycetota</taxon>
        <taxon>Actinomycetes</taxon>
        <taxon>Streptosporangiales</taxon>
        <taxon>Streptosporangiaceae</taxon>
        <taxon>Nonomuraea</taxon>
    </lineage>
</organism>
<proteinExistence type="predicted"/>
<dbReference type="InterPro" id="IPR001647">
    <property type="entry name" value="HTH_TetR"/>
</dbReference>
<dbReference type="EMBL" id="FNVT01000051">
    <property type="protein sequence ID" value="SEH03996.1"/>
    <property type="molecule type" value="Genomic_DNA"/>
</dbReference>
<dbReference type="PROSITE" id="PS50977">
    <property type="entry name" value="HTH_TETR_2"/>
    <property type="match status" value="1"/>
</dbReference>
<dbReference type="PANTHER" id="PTHR30055">
    <property type="entry name" value="HTH-TYPE TRANSCRIPTIONAL REGULATOR RUTR"/>
    <property type="match status" value="1"/>
</dbReference>
<gene>
    <name evidence="6" type="ORF">SAMN05444920_15119</name>
</gene>
<evidence type="ECO:0000259" key="5">
    <source>
        <dbReference type="PROSITE" id="PS50977"/>
    </source>
</evidence>
<accession>A0A1H6F4H4</accession>
<keyword evidence="7" id="KW-1185">Reference proteome</keyword>
<evidence type="ECO:0000256" key="4">
    <source>
        <dbReference type="PROSITE-ProRule" id="PRU00335"/>
    </source>
</evidence>
<evidence type="ECO:0000256" key="2">
    <source>
        <dbReference type="ARBA" id="ARBA00023125"/>
    </source>
</evidence>
<dbReference type="InterPro" id="IPR023772">
    <property type="entry name" value="DNA-bd_HTH_TetR-type_CS"/>
</dbReference>
<sequence length="220" mass="24431">MYECYHCDMEGRRERKKRQTRERIQAAALELFTSHGYRSTTIAAIAEHADVATRTVTLHFPTKEDLLFADDPFAPESLAAGLAARPGTALDAVGAWMRDTMRALDERDADQGREPGEIWSLRVKRATLIAEDEDLRGRARASYYELERLIAAAIGKDLGLPPDALAPRLTAYTVVGGLRELYMTHEAGHRDIATEQLLPLVGRVLDAARAGLAELARPHR</sequence>
<evidence type="ECO:0000256" key="1">
    <source>
        <dbReference type="ARBA" id="ARBA00023015"/>
    </source>
</evidence>
<dbReference type="Gene3D" id="1.10.10.60">
    <property type="entry name" value="Homeodomain-like"/>
    <property type="match status" value="1"/>
</dbReference>
<evidence type="ECO:0000313" key="6">
    <source>
        <dbReference type="EMBL" id="SEH03996.1"/>
    </source>
</evidence>
<dbReference type="Gene3D" id="1.10.357.10">
    <property type="entry name" value="Tetracycline Repressor, domain 2"/>
    <property type="match status" value="1"/>
</dbReference>
<dbReference type="GO" id="GO:0000976">
    <property type="term" value="F:transcription cis-regulatory region binding"/>
    <property type="evidence" value="ECO:0007669"/>
    <property type="project" value="TreeGrafter"/>
</dbReference>
<keyword evidence="2 4" id="KW-0238">DNA-binding</keyword>
<protein>
    <submittedName>
        <fullName evidence="6">DNA-binding transcriptional regulator, AcrR family</fullName>
    </submittedName>
</protein>
<dbReference type="AlphaFoldDB" id="A0A1H6F4H4"/>
<dbReference type="Pfam" id="PF00440">
    <property type="entry name" value="TetR_N"/>
    <property type="match status" value="1"/>
</dbReference>
<name>A0A1H6F4H4_9ACTN</name>
<dbReference type="PROSITE" id="PS01081">
    <property type="entry name" value="HTH_TETR_1"/>
    <property type="match status" value="1"/>
</dbReference>
<keyword evidence="3" id="KW-0804">Transcription</keyword>
<feature type="domain" description="HTH tetR-type" evidence="5">
    <location>
        <begin position="18"/>
        <end position="78"/>
    </location>
</feature>
<dbReference type="PRINTS" id="PR00455">
    <property type="entry name" value="HTHTETR"/>
</dbReference>
<dbReference type="GO" id="GO:0003700">
    <property type="term" value="F:DNA-binding transcription factor activity"/>
    <property type="evidence" value="ECO:0007669"/>
    <property type="project" value="TreeGrafter"/>
</dbReference>
<evidence type="ECO:0000256" key="3">
    <source>
        <dbReference type="ARBA" id="ARBA00023163"/>
    </source>
</evidence>
<evidence type="ECO:0000313" key="7">
    <source>
        <dbReference type="Proteomes" id="UP000236732"/>
    </source>
</evidence>
<dbReference type="Proteomes" id="UP000236732">
    <property type="component" value="Unassembled WGS sequence"/>
</dbReference>
<dbReference type="InterPro" id="IPR050109">
    <property type="entry name" value="HTH-type_TetR-like_transc_reg"/>
</dbReference>
<dbReference type="PANTHER" id="PTHR30055:SF234">
    <property type="entry name" value="HTH-TYPE TRANSCRIPTIONAL REGULATOR BETI"/>
    <property type="match status" value="1"/>
</dbReference>
<feature type="DNA-binding region" description="H-T-H motif" evidence="4">
    <location>
        <begin position="41"/>
        <end position="60"/>
    </location>
</feature>
<keyword evidence="1" id="KW-0805">Transcription regulation</keyword>